<proteinExistence type="predicted"/>
<dbReference type="RefSeq" id="WP_397024460.1">
    <property type="nucleotide sequence ID" value="NZ_JBITMB010000008.1"/>
</dbReference>
<protein>
    <submittedName>
        <fullName evidence="2">Uncharacterized protein</fullName>
    </submittedName>
</protein>
<dbReference type="Proteomes" id="UP001612928">
    <property type="component" value="Unassembled WGS sequence"/>
</dbReference>
<sequence>MTTAQPRPSATTGTAAGPARELTLELPMVTVRIHPPELRLPRPRVTMPRVNRQEVGHAVDVARSLLPPPERVAYYGALGALAVAGVIEWPVAAAIGAGTVIAQRARSKESAEFSAGPRQAPASARAGTPALEPAERDGAVPAADSGAAGDAVRPQTAERDAGARASRGKKTGKAET</sequence>
<organism evidence="2 3">
    <name type="scientific">Nonomuraea indica</name>
    <dbReference type="NCBI Taxonomy" id="1581193"/>
    <lineage>
        <taxon>Bacteria</taxon>
        <taxon>Bacillati</taxon>
        <taxon>Actinomycetota</taxon>
        <taxon>Actinomycetes</taxon>
        <taxon>Streptosporangiales</taxon>
        <taxon>Streptosporangiaceae</taxon>
        <taxon>Nonomuraea</taxon>
    </lineage>
</organism>
<evidence type="ECO:0000313" key="2">
    <source>
        <dbReference type="EMBL" id="MFI7444214.1"/>
    </source>
</evidence>
<feature type="region of interest" description="Disordered" evidence="1">
    <location>
        <begin position="105"/>
        <end position="176"/>
    </location>
</feature>
<gene>
    <name evidence="2" type="ORF">ACIBP5_29945</name>
</gene>
<reference evidence="2 3" key="1">
    <citation type="submission" date="2024-10" db="EMBL/GenBank/DDBJ databases">
        <title>The Natural Products Discovery Center: Release of the First 8490 Sequenced Strains for Exploring Actinobacteria Biosynthetic Diversity.</title>
        <authorList>
            <person name="Kalkreuter E."/>
            <person name="Kautsar S.A."/>
            <person name="Yang D."/>
            <person name="Bader C.D."/>
            <person name="Teijaro C.N."/>
            <person name="Fluegel L."/>
            <person name="Davis C.M."/>
            <person name="Simpson J.R."/>
            <person name="Lauterbach L."/>
            <person name="Steele A.D."/>
            <person name="Gui C."/>
            <person name="Meng S."/>
            <person name="Li G."/>
            <person name="Viehrig K."/>
            <person name="Ye F."/>
            <person name="Su P."/>
            <person name="Kiefer A.F."/>
            <person name="Nichols A."/>
            <person name="Cepeda A.J."/>
            <person name="Yan W."/>
            <person name="Fan B."/>
            <person name="Jiang Y."/>
            <person name="Adhikari A."/>
            <person name="Zheng C.-J."/>
            <person name="Schuster L."/>
            <person name="Cowan T.M."/>
            <person name="Smanski M.J."/>
            <person name="Chevrette M.G."/>
            <person name="De Carvalho L.P.S."/>
            <person name="Shen B."/>
        </authorList>
    </citation>
    <scope>NUCLEOTIDE SEQUENCE [LARGE SCALE GENOMIC DNA]</scope>
    <source>
        <strain evidence="2 3">NPDC049503</strain>
    </source>
</reference>
<keyword evidence="3" id="KW-1185">Reference proteome</keyword>
<accession>A0ABW8ABQ6</accession>
<comment type="caution">
    <text evidence="2">The sequence shown here is derived from an EMBL/GenBank/DDBJ whole genome shotgun (WGS) entry which is preliminary data.</text>
</comment>
<evidence type="ECO:0000256" key="1">
    <source>
        <dbReference type="SAM" id="MobiDB-lite"/>
    </source>
</evidence>
<name>A0ABW8ABQ6_9ACTN</name>
<evidence type="ECO:0000313" key="3">
    <source>
        <dbReference type="Proteomes" id="UP001612928"/>
    </source>
</evidence>
<dbReference type="EMBL" id="JBITMB010000008">
    <property type="protein sequence ID" value="MFI7444214.1"/>
    <property type="molecule type" value="Genomic_DNA"/>
</dbReference>
<feature type="compositionally biased region" description="Basic residues" evidence="1">
    <location>
        <begin position="166"/>
        <end position="176"/>
    </location>
</feature>